<reference evidence="2 3" key="1">
    <citation type="journal article" date="2019" name="Commun. Biol.">
        <title>The bagworm genome reveals a unique fibroin gene that provides high tensile strength.</title>
        <authorList>
            <person name="Kono N."/>
            <person name="Nakamura H."/>
            <person name="Ohtoshi R."/>
            <person name="Tomita M."/>
            <person name="Numata K."/>
            <person name="Arakawa K."/>
        </authorList>
    </citation>
    <scope>NUCLEOTIDE SEQUENCE [LARGE SCALE GENOMIC DNA]</scope>
</reference>
<protein>
    <submittedName>
        <fullName evidence="2">Uncharacterized protein</fullName>
    </submittedName>
</protein>
<comment type="caution">
    <text evidence="2">The sequence shown here is derived from an EMBL/GenBank/DDBJ whole genome shotgun (WGS) entry which is preliminary data.</text>
</comment>
<dbReference type="AlphaFoldDB" id="A0A4C1SGJ3"/>
<feature type="region of interest" description="Disordered" evidence="1">
    <location>
        <begin position="42"/>
        <end position="89"/>
    </location>
</feature>
<name>A0A4C1SGJ3_EUMVA</name>
<evidence type="ECO:0000313" key="3">
    <source>
        <dbReference type="Proteomes" id="UP000299102"/>
    </source>
</evidence>
<evidence type="ECO:0000256" key="1">
    <source>
        <dbReference type="SAM" id="MobiDB-lite"/>
    </source>
</evidence>
<accession>A0A4C1SGJ3</accession>
<proteinExistence type="predicted"/>
<feature type="compositionally biased region" description="Basic and acidic residues" evidence="1">
    <location>
        <begin position="77"/>
        <end position="89"/>
    </location>
</feature>
<dbReference type="Proteomes" id="UP000299102">
    <property type="component" value="Unassembled WGS sequence"/>
</dbReference>
<sequence length="122" mass="13925">MFMPKLIEIRLAVGCPYPQKDAHDIVEDLNVWLEPPFLPTTDREKTHYAPSFGAGDGGGRESREWERESSLTPQLRENNKNEGHKNTRRFVEVVSVPVGRRFRGSPQSLQRICEAAFAFGRI</sequence>
<organism evidence="2 3">
    <name type="scientific">Eumeta variegata</name>
    <name type="common">Bagworm moth</name>
    <name type="synonym">Eumeta japonica</name>
    <dbReference type="NCBI Taxonomy" id="151549"/>
    <lineage>
        <taxon>Eukaryota</taxon>
        <taxon>Metazoa</taxon>
        <taxon>Ecdysozoa</taxon>
        <taxon>Arthropoda</taxon>
        <taxon>Hexapoda</taxon>
        <taxon>Insecta</taxon>
        <taxon>Pterygota</taxon>
        <taxon>Neoptera</taxon>
        <taxon>Endopterygota</taxon>
        <taxon>Lepidoptera</taxon>
        <taxon>Glossata</taxon>
        <taxon>Ditrysia</taxon>
        <taxon>Tineoidea</taxon>
        <taxon>Psychidae</taxon>
        <taxon>Oiketicinae</taxon>
        <taxon>Eumeta</taxon>
    </lineage>
</organism>
<dbReference type="EMBL" id="BGZK01000005">
    <property type="protein sequence ID" value="GBP00230.1"/>
    <property type="molecule type" value="Genomic_DNA"/>
</dbReference>
<keyword evidence="3" id="KW-1185">Reference proteome</keyword>
<feature type="compositionally biased region" description="Basic and acidic residues" evidence="1">
    <location>
        <begin position="58"/>
        <end position="69"/>
    </location>
</feature>
<gene>
    <name evidence="2" type="ORF">EVAR_853_1</name>
</gene>
<evidence type="ECO:0000313" key="2">
    <source>
        <dbReference type="EMBL" id="GBP00230.1"/>
    </source>
</evidence>